<feature type="region of interest" description="Disordered" evidence="1">
    <location>
        <begin position="1"/>
        <end position="20"/>
    </location>
</feature>
<evidence type="ECO:0008006" key="3">
    <source>
        <dbReference type="Google" id="ProtNLM"/>
    </source>
</evidence>
<comment type="caution">
    <text evidence="2">The sequence shown here is derived from an EMBL/GenBank/DDBJ whole genome shotgun (WGS) entry which is preliminary data.</text>
</comment>
<evidence type="ECO:0000313" key="2">
    <source>
        <dbReference type="EMBL" id="HET97230.1"/>
    </source>
</evidence>
<proteinExistence type="predicted"/>
<sequence>MGSQTRPYNDRTAGAIDRKRERERQNMLQNLYRNAPELATKLVQRLLDKHVIETTSAEAIREVFTNLFHKLPEMEDFDIQYKTAPLRGLIADPNFISLYLTQYIAEDLINHDTIQDIYGDDLEIYQAVDSVLGALRPPA</sequence>
<organism evidence="2">
    <name type="scientific">Desulfurivibrio alkaliphilus</name>
    <dbReference type="NCBI Taxonomy" id="427923"/>
    <lineage>
        <taxon>Bacteria</taxon>
        <taxon>Pseudomonadati</taxon>
        <taxon>Thermodesulfobacteriota</taxon>
        <taxon>Desulfobulbia</taxon>
        <taxon>Desulfobulbales</taxon>
        <taxon>Desulfobulbaceae</taxon>
        <taxon>Desulfurivibrio</taxon>
    </lineage>
</organism>
<accession>A0A7C2XG34</accession>
<dbReference type="EMBL" id="DSDS01000014">
    <property type="protein sequence ID" value="HET97230.1"/>
    <property type="molecule type" value="Genomic_DNA"/>
</dbReference>
<protein>
    <recommendedName>
        <fullName evidence="3">DUF507 family protein</fullName>
    </recommendedName>
</protein>
<name>A0A7C2XG34_9BACT</name>
<dbReference type="AlphaFoldDB" id="A0A7C2XG34"/>
<reference evidence="2" key="1">
    <citation type="journal article" date="2020" name="mSystems">
        <title>Genome- and Community-Level Interaction Insights into Carbon Utilization and Element Cycling Functions of Hydrothermarchaeota in Hydrothermal Sediment.</title>
        <authorList>
            <person name="Zhou Z."/>
            <person name="Liu Y."/>
            <person name="Xu W."/>
            <person name="Pan J."/>
            <person name="Luo Z.H."/>
            <person name="Li M."/>
        </authorList>
    </citation>
    <scope>NUCLEOTIDE SEQUENCE [LARGE SCALE GENOMIC DNA]</scope>
    <source>
        <strain evidence="2">SpSt-1224</strain>
    </source>
</reference>
<evidence type="ECO:0000256" key="1">
    <source>
        <dbReference type="SAM" id="MobiDB-lite"/>
    </source>
</evidence>
<gene>
    <name evidence="2" type="ORF">ENN98_00710</name>
</gene>
<dbReference type="Proteomes" id="UP000885986">
    <property type="component" value="Unassembled WGS sequence"/>
</dbReference>